<dbReference type="PANTHER" id="PTHR42999">
    <property type="entry name" value="ANTIBIOTIC RESISTANCE PROTEIN MCBG"/>
    <property type="match status" value="1"/>
</dbReference>
<organism evidence="1 2">
    <name type="scientific">Candidatus Endobugula sertula</name>
    <name type="common">Bugula neritina bacterial symbiont</name>
    <dbReference type="NCBI Taxonomy" id="62101"/>
    <lineage>
        <taxon>Bacteria</taxon>
        <taxon>Pseudomonadati</taxon>
        <taxon>Pseudomonadota</taxon>
        <taxon>Gammaproteobacteria</taxon>
        <taxon>Cellvibrionales</taxon>
        <taxon>Cellvibrionaceae</taxon>
        <taxon>Candidatus Endobugula</taxon>
    </lineage>
</organism>
<dbReference type="AlphaFoldDB" id="A0A1D2QL64"/>
<dbReference type="Pfam" id="PF13599">
    <property type="entry name" value="Pentapeptide_4"/>
    <property type="match status" value="2"/>
</dbReference>
<dbReference type="Gene3D" id="2.160.20.80">
    <property type="entry name" value="E3 ubiquitin-protein ligase SopA"/>
    <property type="match status" value="1"/>
</dbReference>
<dbReference type="EMBL" id="MDLC01000108">
    <property type="protein sequence ID" value="ODS22308.1"/>
    <property type="molecule type" value="Genomic_DNA"/>
</dbReference>
<sequence length="200" mass="23231">MSSFDENTSEYISKTFNKLDLSFRELKDIEFDSCKFVNCDFNESIFYKCKLIDCEFEKCNLSLIKLNYTRLLDVFFEDCKIIGVDWTKVDWPNIIPSSPVKFSKCIINDSSFFGLNLKEIMIEECKAHNVDFREGDFRKGSFDYSDLSNSLFNNTNISSASFAEASNYDIDINYNKLTNAKFTKHEATRLLTSLNIQLLD</sequence>
<evidence type="ECO:0000313" key="2">
    <source>
        <dbReference type="Proteomes" id="UP000242502"/>
    </source>
</evidence>
<dbReference type="InterPro" id="IPR052949">
    <property type="entry name" value="PA_immunity-related"/>
</dbReference>
<reference evidence="1 2" key="1">
    <citation type="journal article" date="2016" name="Appl. Environ. Microbiol.">
        <title>Lack of Overt Genome Reduction in the Bryostatin-Producing Bryozoan Symbiont "Candidatus Endobugula sertula".</title>
        <authorList>
            <person name="Miller I.J."/>
            <person name="Vanee N."/>
            <person name="Fong S.S."/>
            <person name="Lim-Fong G.E."/>
            <person name="Kwan J.C."/>
        </authorList>
    </citation>
    <scope>NUCLEOTIDE SEQUENCE [LARGE SCALE GENOMIC DNA]</scope>
    <source>
        <strain evidence="1">AB1-4</strain>
    </source>
</reference>
<dbReference type="SUPFAM" id="SSF141571">
    <property type="entry name" value="Pentapeptide repeat-like"/>
    <property type="match status" value="1"/>
</dbReference>
<proteinExistence type="predicted"/>
<evidence type="ECO:0000313" key="1">
    <source>
        <dbReference type="EMBL" id="ODS22308.1"/>
    </source>
</evidence>
<evidence type="ECO:0008006" key="3">
    <source>
        <dbReference type="Google" id="ProtNLM"/>
    </source>
</evidence>
<comment type="caution">
    <text evidence="1">The sequence shown here is derived from an EMBL/GenBank/DDBJ whole genome shotgun (WGS) entry which is preliminary data.</text>
</comment>
<accession>A0A1D2QL64</accession>
<gene>
    <name evidence="1" type="ORF">AB835_14900</name>
</gene>
<dbReference type="STRING" id="62101.AB835_14900"/>
<dbReference type="Proteomes" id="UP000242502">
    <property type="component" value="Unassembled WGS sequence"/>
</dbReference>
<dbReference type="PANTHER" id="PTHR42999:SF1">
    <property type="entry name" value="PENTAPEPTIDE REPEAT-CONTAINING PROTEIN"/>
    <property type="match status" value="1"/>
</dbReference>
<dbReference type="InterPro" id="IPR001646">
    <property type="entry name" value="5peptide_repeat"/>
</dbReference>
<name>A0A1D2QL64_9GAMM</name>
<protein>
    <recommendedName>
        <fullName evidence="3">Pentapeptide repeat-containing protein</fullName>
    </recommendedName>
</protein>